<dbReference type="Gene3D" id="3.30.460.10">
    <property type="entry name" value="Beta Polymerase, domain 2"/>
    <property type="match status" value="1"/>
</dbReference>
<comment type="caution">
    <text evidence="8">The sequence shown here is derived from an EMBL/GenBank/DDBJ whole genome shotgun (WGS) entry which is preliminary data.</text>
</comment>
<feature type="binding site" evidence="6">
    <location>
        <begin position="11"/>
        <end position="16"/>
    </location>
    <ligand>
        <name>ATP</name>
        <dbReference type="ChEBI" id="CHEBI:30616"/>
    </ligand>
</feature>
<evidence type="ECO:0000256" key="7">
    <source>
        <dbReference type="NCBIfam" id="TIGR00152"/>
    </source>
</evidence>
<keyword evidence="3 6" id="KW-0963">Cytoplasm</keyword>
<protein>
    <recommendedName>
        <fullName evidence="6 7">Dephospho-CoA kinase</fullName>
        <ecNumber evidence="6 7">2.7.1.24</ecNumber>
    </recommendedName>
    <alternativeName>
        <fullName evidence="6">Dephosphocoenzyme A kinase</fullName>
    </alternativeName>
</protein>
<evidence type="ECO:0000256" key="1">
    <source>
        <dbReference type="ARBA" id="ARBA00008826"/>
    </source>
</evidence>
<evidence type="ECO:0000256" key="4">
    <source>
        <dbReference type="ARBA" id="ARBA00022741"/>
    </source>
</evidence>
<keyword evidence="5 6" id="KW-0067">ATP-binding</keyword>
<dbReference type="InterPro" id="IPR001977">
    <property type="entry name" value="Depp_CoAkinase"/>
</dbReference>
<evidence type="ECO:0000256" key="2">
    <source>
        <dbReference type="ARBA" id="ARBA00011058"/>
    </source>
</evidence>
<accession>A0ABW2C1Z5</accession>
<dbReference type="Gene3D" id="3.40.50.300">
    <property type="entry name" value="P-loop containing nucleotide triphosphate hydrolases"/>
    <property type="match status" value="1"/>
</dbReference>
<evidence type="ECO:0000256" key="5">
    <source>
        <dbReference type="ARBA" id="ARBA00022840"/>
    </source>
</evidence>
<dbReference type="GO" id="GO:0004140">
    <property type="term" value="F:dephospho-CoA kinase activity"/>
    <property type="evidence" value="ECO:0007669"/>
    <property type="project" value="UniProtKB-EC"/>
</dbReference>
<evidence type="ECO:0000313" key="9">
    <source>
        <dbReference type="Proteomes" id="UP001596337"/>
    </source>
</evidence>
<dbReference type="EMBL" id="JBHSXX010000001">
    <property type="protein sequence ID" value="MFC6868410.1"/>
    <property type="molecule type" value="Genomic_DNA"/>
</dbReference>
<proteinExistence type="inferred from homology"/>
<comment type="catalytic activity">
    <reaction evidence="6">
        <text>3'-dephospho-CoA + ATP = ADP + CoA + H(+)</text>
        <dbReference type="Rhea" id="RHEA:18245"/>
        <dbReference type="ChEBI" id="CHEBI:15378"/>
        <dbReference type="ChEBI" id="CHEBI:30616"/>
        <dbReference type="ChEBI" id="CHEBI:57287"/>
        <dbReference type="ChEBI" id="CHEBI:57328"/>
        <dbReference type="ChEBI" id="CHEBI:456216"/>
        <dbReference type="EC" id="2.7.1.24"/>
    </reaction>
</comment>
<evidence type="ECO:0000313" key="8">
    <source>
        <dbReference type="EMBL" id="MFC6868410.1"/>
    </source>
</evidence>
<dbReference type="NCBIfam" id="TIGR00152">
    <property type="entry name" value="dephospho-CoA kinase"/>
    <property type="match status" value="1"/>
</dbReference>
<comment type="subcellular location">
    <subcellularLocation>
        <location evidence="6">Cytoplasm</location>
    </subcellularLocation>
</comment>
<comment type="similarity">
    <text evidence="1">In the N-terminal section; belongs to the CoaE family.</text>
</comment>
<comment type="function">
    <text evidence="6">Catalyzes the phosphorylation of the 3'-hydroxyl group of dephosphocoenzyme A to form coenzyme A.</text>
</comment>
<dbReference type="EC" id="2.7.1.24" evidence="6 7"/>
<dbReference type="InterPro" id="IPR027417">
    <property type="entry name" value="P-loop_NTPase"/>
</dbReference>
<dbReference type="InterPro" id="IPR043519">
    <property type="entry name" value="NT_sf"/>
</dbReference>
<keyword evidence="9" id="KW-1185">Reference proteome</keyword>
<comment type="similarity">
    <text evidence="6">Belongs to the CoaE family.</text>
</comment>
<dbReference type="Pfam" id="PF04229">
    <property type="entry name" value="GrpB"/>
    <property type="match status" value="1"/>
</dbReference>
<sequence length="388" mass="42013">MLRVGLTGGIGAGKSTVASRLEEHGALLIDADAIAREVVEPGTPGLAAIVAEFGDEVLAEDGSLDRPAMAERVFNDEAARGRLNGIVHPLVGERTAELLSGAPEDAIVVHDVPLLVENHLAPSYHLVLIVNAPADVRVRRLAESRGMPEADARARIAAQADEQRRRAVADVWLDNSGSPEMVRTEVDTLWSERLVPFEANVRLRRPAPWNRELVEHDPAWLDAARRALDRIRLVAGERVTRADHIGATAVPDVPARDVIDLQLAVRSADDVDTLGPLLADAGFPPAMSPAPDAVSRAQDVVWHGGADPGRPVALRVLADDNPSARRALLLRDWLRADSDARAEYARIKREHAGVSGADHPRYAEAKQTWLNDVTAKAERWAAETGWTP</sequence>
<dbReference type="PANTHER" id="PTHR10695">
    <property type="entry name" value="DEPHOSPHO-COA KINASE-RELATED"/>
    <property type="match status" value="1"/>
</dbReference>
<dbReference type="CDD" id="cd02022">
    <property type="entry name" value="DPCK"/>
    <property type="match status" value="1"/>
</dbReference>
<organism evidence="8 9">
    <name type="scientific">Haloechinothrix salitolerans</name>
    <dbReference type="NCBI Taxonomy" id="926830"/>
    <lineage>
        <taxon>Bacteria</taxon>
        <taxon>Bacillati</taxon>
        <taxon>Actinomycetota</taxon>
        <taxon>Actinomycetes</taxon>
        <taxon>Pseudonocardiales</taxon>
        <taxon>Pseudonocardiaceae</taxon>
        <taxon>Haloechinothrix</taxon>
    </lineage>
</organism>
<keyword evidence="6 8" id="KW-0418">Kinase</keyword>
<dbReference type="Pfam" id="PF01121">
    <property type="entry name" value="CoaE"/>
    <property type="match status" value="1"/>
</dbReference>
<reference evidence="9" key="1">
    <citation type="journal article" date="2019" name="Int. J. Syst. Evol. Microbiol.">
        <title>The Global Catalogue of Microorganisms (GCM) 10K type strain sequencing project: providing services to taxonomists for standard genome sequencing and annotation.</title>
        <authorList>
            <consortium name="The Broad Institute Genomics Platform"/>
            <consortium name="The Broad Institute Genome Sequencing Center for Infectious Disease"/>
            <person name="Wu L."/>
            <person name="Ma J."/>
        </authorList>
    </citation>
    <scope>NUCLEOTIDE SEQUENCE [LARGE SCALE GENOMIC DNA]</scope>
    <source>
        <strain evidence="9">KCTC 32255</strain>
    </source>
</reference>
<keyword evidence="6" id="KW-0173">Coenzyme A biosynthesis</keyword>
<evidence type="ECO:0000256" key="3">
    <source>
        <dbReference type="ARBA" id="ARBA00022490"/>
    </source>
</evidence>
<dbReference type="RefSeq" id="WP_345398614.1">
    <property type="nucleotide sequence ID" value="NZ_BAABLA010000028.1"/>
</dbReference>
<dbReference type="SUPFAM" id="SSF81301">
    <property type="entry name" value="Nucleotidyltransferase"/>
    <property type="match status" value="1"/>
</dbReference>
<keyword evidence="4 6" id="KW-0547">Nucleotide-binding</keyword>
<comment type="similarity">
    <text evidence="2">In the C-terminal section; belongs to the UPF0157 (GrpB) family.</text>
</comment>
<evidence type="ECO:0000256" key="6">
    <source>
        <dbReference type="HAMAP-Rule" id="MF_00376"/>
    </source>
</evidence>
<dbReference type="PROSITE" id="PS51219">
    <property type="entry name" value="DPCK"/>
    <property type="match status" value="1"/>
</dbReference>
<dbReference type="PANTHER" id="PTHR10695:SF46">
    <property type="entry name" value="BIFUNCTIONAL COENZYME A SYNTHASE-RELATED"/>
    <property type="match status" value="1"/>
</dbReference>
<dbReference type="NCBIfam" id="NF002879">
    <property type="entry name" value="PRK03333.1"/>
    <property type="match status" value="1"/>
</dbReference>
<dbReference type="InterPro" id="IPR007344">
    <property type="entry name" value="GrpB/CoaE"/>
</dbReference>
<keyword evidence="6 8" id="KW-0808">Transferase</keyword>
<name>A0ABW2C1Z5_9PSEU</name>
<dbReference type="SUPFAM" id="SSF52540">
    <property type="entry name" value="P-loop containing nucleoside triphosphate hydrolases"/>
    <property type="match status" value="1"/>
</dbReference>
<dbReference type="Proteomes" id="UP001596337">
    <property type="component" value="Unassembled WGS sequence"/>
</dbReference>
<comment type="pathway">
    <text evidence="6">Cofactor biosynthesis; coenzyme A biosynthesis; CoA from (R)-pantothenate: step 5/5.</text>
</comment>
<dbReference type="HAMAP" id="MF_00376">
    <property type="entry name" value="Dephospho_CoA_kinase"/>
    <property type="match status" value="1"/>
</dbReference>
<gene>
    <name evidence="6 8" type="primary">coaE</name>
    <name evidence="8" type="ORF">ACFQGD_14800</name>
</gene>